<dbReference type="AlphaFoldDB" id="A0A835QI02"/>
<dbReference type="InterPro" id="IPR045136">
    <property type="entry name" value="Iah1-like"/>
</dbReference>
<dbReference type="FunFam" id="3.40.50.1110:FF:000002">
    <property type="entry name" value="isoamyl acetate-hydrolyzing esterase 1 homolog"/>
    <property type="match status" value="1"/>
</dbReference>
<dbReference type="PANTHER" id="PTHR14209">
    <property type="entry name" value="ISOAMYL ACETATE-HYDROLYZING ESTERASE 1"/>
    <property type="match status" value="1"/>
</dbReference>
<dbReference type="PANTHER" id="PTHR14209:SF36">
    <property type="entry name" value="GDSL-LIKE LIPASE_ACYLHYDROLASE FAMILY PROTEIN, EXPRESSED"/>
    <property type="match status" value="1"/>
</dbReference>
<keyword evidence="2" id="KW-0378">Hydrolase</keyword>
<dbReference type="Proteomes" id="UP000639772">
    <property type="component" value="Chromosome 9"/>
</dbReference>
<dbReference type="GO" id="GO:0016788">
    <property type="term" value="F:hydrolase activity, acting on ester bonds"/>
    <property type="evidence" value="ECO:0007669"/>
    <property type="project" value="InterPro"/>
</dbReference>
<protein>
    <submittedName>
        <fullName evidence="3">Uncharacterized protein</fullName>
    </submittedName>
</protein>
<gene>
    <name evidence="3" type="ORF">HPP92_018665</name>
</gene>
<dbReference type="OrthoDB" id="671439at2759"/>
<dbReference type="CDD" id="cd01838">
    <property type="entry name" value="Isoamyl_acetate_hydrolase_like"/>
    <property type="match status" value="1"/>
</dbReference>
<dbReference type="SUPFAM" id="SSF52266">
    <property type="entry name" value="SGNH hydrolase"/>
    <property type="match status" value="1"/>
</dbReference>
<dbReference type="Gene3D" id="3.40.50.1110">
    <property type="entry name" value="SGNH hydrolase"/>
    <property type="match status" value="1"/>
</dbReference>
<organism evidence="3 4">
    <name type="scientific">Vanilla planifolia</name>
    <name type="common">Vanilla</name>
    <dbReference type="NCBI Taxonomy" id="51239"/>
    <lineage>
        <taxon>Eukaryota</taxon>
        <taxon>Viridiplantae</taxon>
        <taxon>Streptophyta</taxon>
        <taxon>Embryophyta</taxon>
        <taxon>Tracheophyta</taxon>
        <taxon>Spermatophyta</taxon>
        <taxon>Magnoliopsida</taxon>
        <taxon>Liliopsida</taxon>
        <taxon>Asparagales</taxon>
        <taxon>Orchidaceae</taxon>
        <taxon>Vanilloideae</taxon>
        <taxon>Vanilleae</taxon>
        <taxon>Vanilla</taxon>
    </lineage>
</organism>
<dbReference type="InterPro" id="IPR036514">
    <property type="entry name" value="SGNH_hydro_sf"/>
</dbReference>
<evidence type="ECO:0000313" key="3">
    <source>
        <dbReference type="EMBL" id="KAG0469337.1"/>
    </source>
</evidence>
<accession>A0A835QI02</accession>
<dbReference type="Pfam" id="PF00657">
    <property type="entry name" value="Lipase_GDSL"/>
    <property type="match status" value="1"/>
</dbReference>
<name>A0A835QI02_VANPL</name>
<comment type="similarity">
    <text evidence="1">Belongs to the 'GDSL' lipolytic enzyme family.</text>
</comment>
<proteinExistence type="inferred from homology"/>
<sequence>MGLTRPHFVLFGDSITEQSFRPGGWGAALADTYSRKADIIIRGYGGYNTRWALFLLNHIFPLGCSEAPTVTTIFFGANDAAIFGRNSERQHVPVDDYKENLRKIILHLKGSSPSMLVILITPPPVDEDGRNDYARLLYGDKARELSERTNEMTGIYANKCIEVAKELNLPYVDLWSIMQETVGWRKKFLSDGLHLTQEGNAVVHKEVLRVLHHAGLGPHFLTHDFPHHSEIDGRHPEKAFQPKN</sequence>
<evidence type="ECO:0000313" key="4">
    <source>
        <dbReference type="Proteomes" id="UP000639772"/>
    </source>
</evidence>
<dbReference type="EMBL" id="JADCNM010000009">
    <property type="protein sequence ID" value="KAG0469337.1"/>
    <property type="molecule type" value="Genomic_DNA"/>
</dbReference>
<comment type="caution">
    <text evidence="3">The sequence shown here is derived from an EMBL/GenBank/DDBJ whole genome shotgun (WGS) entry which is preliminary data.</text>
</comment>
<evidence type="ECO:0000256" key="2">
    <source>
        <dbReference type="ARBA" id="ARBA00022801"/>
    </source>
</evidence>
<evidence type="ECO:0000256" key="1">
    <source>
        <dbReference type="ARBA" id="ARBA00008668"/>
    </source>
</evidence>
<reference evidence="3 4" key="1">
    <citation type="journal article" date="2020" name="Nat. Food">
        <title>A phased Vanilla planifolia genome enables genetic improvement of flavour and production.</title>
        <authorList>
            <person name="Hasing T."/>
            <person name="Tang H."/>
            <person name="Brym M."/>
            <person name="Khazi F."/>
            <person name="Huang T."/>
            <person name="Chambers A.H."/>
        </authorList>
    </citation>
    <scope>NUCLEOTIDE SEQUENCE [LARGE SCALE GENOMIC DNA]</scope>
    <source>
        <tissue evidence="3">Leaf</tissue>
    </source>
</reference>
<dbReference type="InterPro" id="IPR001087">
    <property type="entry name" value="GDSL"/>
</dbReference>